<dbReference type="InterPro" id="IPR011853">
    <property type="entry name" value="TRAP_DctM-Dct_fused"/>
</dbReference>
<feature type="transmembrane region" description="Helical" evidence="1">
    <location>
        <begin position="354"/>
        <end position="377"/>
    </location>
</feature>
<feature type="transmembrane region" description="Helical" evidence="1">
    <location>
        <begin position="200"/>
        <end position="226"/>
    </location>
</feature>
<feature type="transmembrane region" description="Helical" evidence="1">
    <location>
        <begin position="72"/>
        <end position="95"/>
    </location>
</feature>
<feature type="transmembrane region" description="Helical" evidence="1">
    <location>
        <begin position="873"/>
        <end position="892"/>
    </location>
</feature>
<feature type="transmembrane region" description="Helical" evidence="1">
    <location>
        <begin position="839"/>
        <end position="861"/>
    </location>
</feature>
<feature type="transmembrane region" description="Helical" evidence="1">
    <location>
        <begin position="33"/>
        <end position="52"/>
    </location>
</feature>
<comment type="caution">
    <text evidence="3">The sequence shown here is derived from an EMBL/GenBank/DDBJ whole genome shotgun (WGS) entry which is preliminary data.</text>
</comment>
<evidence type="ECO:0000259" key="2">
    <source>
        <dbReference type="Pfam" id="PF06808"/>
    </source>
</evidence>
<keyword evidence="4" id="KW-1185">Reference proteome</keyword>
<feature type="domain" description="TRAP C4-dicarboxylate transport system permease DctM subunit" evidence="2">
    <location>
        <begin position="623"/>
        <end position="780"/>
    </location>
</feature>
<evidence type="ECO:0000313" key="4">
    <source>
        <dbReference type="Proteomes" id="UP001596417"/>
    </source>
</evidence>
<feature type="transmembrane region" description="Helical" evidence="1">
    <location>
        <begin position="148"/>
        <end position="167"/>
    </location>
</feature>
<protein>
    <submittedName>
        <fullName evidence="3">TRAP transporter permease</fullName>
    </submittedName>
</protein>
<feature type="transmembrane region" description="Helical" evidence="1">
    <location>
        <begin position="519"/>
        <end position="546"/>
    </location>
</feature>
<reference evidence="3 4" key="1">
    <citation type="journal article" date="2019" name="Int. J. Syst. Evol. Microbiol.">
        <title>The Global Catalogue of Microorganisms (GCM) 10K type strain sequencing project: providing services to taxonomists for standard genome sequencing and annotation.</title>
        <authorList>
            <consortium name="The Broad Institute Genomics Platform"/>
            <consortium name="The Broad Institute Genome Sequencing Center for Infectious Disease"/>
            <person name="Wu L."/>
            <person name="Ma J."/>
        </authorList>
    </citation>
    <scope>NUCLEOTIDE SEQUENCE [LARGE SCALE GENOMIC DNA]</scope>
    <source>
        <strain evidence="3 4">RDMS1</strain>
    </source>
</reference>
<feature type="transmembrane region" description="Helical" evidence="1">
    <location>
        <begin position="721"/>
        <end position="742"/>
    </location>
</feature>
<feature type="transmembrane region" description="Helical" evidence="1">
    <location>
        <begin position="806"/>
        <end position="827"/>
    </location>
</feature>
<feature type="transmembrane region" description="Helical" evidence="1">
    <location>
        <begin position="233"/>
        <end position="252"/>
    </location>
</feature>
<keyword evidence="1" id="KW-1133">Transmembrane helix</keyword>
<dbReference type="InterPro" id="IPR010656">
    <property type="entry name" value="DctM"/>
</dbReference>
<dbReference type="AlphaFoldDB" id="A0ABD5YMF9"/>
<gene>
    <name evidence="3" type="ORF">ACFQL7_03175</name>
</gene>
<sequence length="912" mass="96722">MSTLPTDEADRLSEEEQQELIDELERRRSPRGIASLVVIITAIAFSAFQMWLAARGFIFAVTIPGIGQIKLAALQLLQVNAIHVIFALLLAFLLYPPSTGNGPVARRLGRVVPALERRFGAKNPVTRTMRGVRSIVRWLFMDPNRERVTPVDIVCMGIAILAGLYMLTSFDEIRQIRVLGIDSARTIGEFVPALAPVVDVISSLGIALDTMSVAFLLGAAGVLLVLEATRRSLGIYLTLIVVTFIVYAKYGYLIPSDGIISTPFGFGIIVPYIDILWIQPGDWGTIIQNFWYNTENGVFGIPVTVSVQFIYIFILFGAFLEMSGAGQWFIDFAYAVTGKRKGGPAKASVLSSGFMGAISGSSIANTVTTGAFTIPLMKRSGYRSEFAGAVEASASSGGQILPPVMGAAAFLIVEYTTTPYANVIAAAAVPAIVFFFGVWVMVHLEASKAGITQIDESSAIALRPHLRKGWFYLLPITALLYYLIIARLSVARSAWFSIVAIIAVIAVVAVYNDRTKRPLFAGIVGLFLLEFIANLLVGTGLAGLLLGSGGSGQSVYPALAAAAEKLGTIAITISAVTLLVRPSLDTPWLDYDEAVDEGAEATADALSRPSLSENNAYRFGAFVLRSMEHGARTATPVVIAVAAVGIVPGVLSATGLAPNLTTFIKTLAGGSLVLLLIITAIAAIILGMGVPTTATYILLAAVLAPAIIESSSMPLLAAHLFILYFGVIADITPPVAVAAYAASGIAKSDPFSTGVEAFSLSLNKAIVPFAFALTPGLLLLRPTENGEAHIIGLADVLDFGYFVPEVAIPIICLFTGVLALGPTIIGYFYTDVSPSGRTLFALTALLLMTPLALFNLSATLFDVLTPFAVITPPFTELALRAVGAVLFIALVLQNRRSAEEHGSISTPESTTD</sequence>
<feature type="domain" description="TRAP C4-dicarboxylate transport system permease DctM subunit" evidence="2">
    <location>
        <begin position="221"/>
        <end position="576"/>
    </location>
</feature>
<evidence type="ECO:0000256" key="1">
    <source>
        <dbReference type="SAM" id="Phobius"/>
    </source>
</evidence>
<feature type="transmembrane region" description="Helical" evidence="1">
    <location>
        <begin position="258"/>
        <end position="277"/>
    </location>
</feature>
<accession>A0ABD5YMF9</accession>
<dbReference type="Proteomes" id="UP001596417">
    <property type="component" value="Unassembled WGS sequence"/>
</dbReference>
<feature type="transmembrane region" description="Helical" evidence="1">
    <location>
        <begin position="298"/>
        <end position="320"/>
    </location>
</feature>
<dbReference type="PANTHER" id="PTHR43849">
    <property type="entry name" value="BLL3936 PROTEIN"/>
    <property type="match status" value="1"/>
</dbReference>
<keyword evidence="1" id="KW-0472">Membrane</keyword>
<feature type="transmembrane region" description="Helical" evidence="1">
    <location>
        <begin position="419"/>
        <end position="442"/>
    </location>
</feature>
<feature type="transmembrane region" description="Helical" evidence="1">
    <location>
        <begin position="389"/>
        <end position="413"/>
    </location>
</feature>
<feature type="transmembrane region" description="Helical" evidence="1">
    <location>
        <begin position="470"/>
        <end position="488"/>
    </location>
</feature>
<dbReference type="NCBIfam" id="TIGR02123">
    <property type="entry name" value="TRAP_fused"/>
    <property type="match status" value="1"/>
</dbReference>
<keyword evidence="1" id="KW-0812">Transmembrane</keyword>
<dbReference type="Pfam" id="PF06808">
    <property type="entry name" value="DctM"/>
    <property type="match status" value="2"/>
</dbReference>
<feature type="transmembrane region" description="Helical" evidence="1">
    <location>
        <begin position="558"/>
        <end position="580"/>
    </location>
</feature>
<feature type="transmembrane region" description="Helical" evidence="1">
    <location>
        <begin position="634"/>
        <end position="657"/>
    </location>
</feature>
<dbReference type="EMBL" id="JBHTAX010000001">
    <property type="protein sequence ID" value="MFC7188942.1"/>
    <property type="molecule type" value="Genomic_DNA"/>
</dbReference>
<evidence type="ECO:0000313" key="3">
    <source>
        <dbReference type="EMBL" id="MFC7188942.1"/>
    </source>
</evidence>
<dbReference type="PANTHER" id="PTHR43849:SF2">
    <property type="entry name" value="BLL3936 PROTEIN"/>
    <property type="match status" value="1"/>
</dbReference>
<dbReference type="GeneID" id="76198511"/>
<proteinExistence type="predicted"/>
<name>A0ABD5YMF9_9EURY</name>
<feature type="transmembrane region" description="Helical" evidence="1">
    <location>
        <begin position="762"/>
        <end position="780"/>
    </location>
</feature>
<feature type="transmembrane region" description="Helical" evidence="1">
    <location>
        <begin position="693"/>
        <end position="715"/>
    </location>
</feature>
<organism evidence="3 4">
    <name type="scientific">Halocatena marina</name>
    <dbReference type="NCBI Taxonomy" id="2934937"/>
    <lineage>
        <taxon>Archaea</taxon>
        <taxon>Methanobacteriati</taxon>
        <taxon>Methanobacteriota</taxon>
        <taxon>Stenosarchaea group</taxon>
        <taxon>Halobacteria</taxon>
        <taxon>Halobacteriales</taxon>
        <taxon>Natronomonadaceae</taxon>
        <taxon>Halocatena</taxon>
    </lineage>
</organism>
<dbReference type="RefSeq" id="WP_264555212.1">
    <property type="nucleotide sequence ID" value="NZ_CP109979.1"/>
</dbReference>
<feature type="transmembrane region" description="Helical" evidence="1">
    <location>
        <begin position="663"/>
        <end position="686"/>
    </location>
</feature>
<feature type="transmembrane region" description="Helical" evidence="1">
    <location>
        <begin position="494"/>
        <end position="512"/>
    </location>
</feature>